<dbReference type="EMBL" id="JAUEDK010000013">
    <property type="protein sequence ID" value="MDN0075077.1"/>
    <property type="molecule type" value="Genomic_DNA"/>
</dbReference>
<organism evidence="3 4">
    <name type="scientific">Crenobacter oryzisoli</name>
    <dbReference type="NCBI Taxonomy" id="3056844"/>
    <lineage>
        <taxon>Bacteria</taxon>
        <taxon>Pseudomonadati</taxon>
        <taxon>Pseudomonadota</taxon>
        <taxon>Betaproteobacteria</taxon>
        <taxon>Neisseriales</taxon>
        <taxon>Neisseriaceae</taxon>
        <taxon>Crenobacter</taxon>
    </lineage>
</organism>
<gene>
    <name evidence="3" type="ORF">QU481_09240</name>
</gene>
<reference evidence="3" key="1">
    <citation type="submission" date="2023-06" db="EMBL/GenBank/DDBJ databases">
        <authorList>
            <person name="Zhang S."/>
        </authorList>
    </citation>
    <scope>NUCLEOTIDE SEQUENCE</scope>
    <source>
        <strain evidence="3">SG2303</strain>
    </source>
</reference>
<keyword evidence="1" id="KW-0812">Transmembrane</keyword>
<accession>A0ABT7XMR0</accession>
<name>A0ABT7XMR0_9NEIS</name>
<evidence type="ECO:0000313" key="3">
    <source>
        <dbReference type="EMBL" id="MDN0075077.1"/>
    </source>
</evidence>
<evidence type="ECO:0000313" key="4">
    <source>
        <dbReference type="Proteomes" id="UP001168540"/>
    </source>
</evidence>
<sequence>MTEEPKNKGFWQTLPGILTAVAGVVTAVTGLLVALQQAGLFERRTQPIGATSHAASIPSPEFAKPSAVPAAGRINLLSPENGGSVVSATSDDWRQVILGRQKMVVLGGHQPEEAVFAFQGQHAATFDTIAVLVPQADMSNLKDFELSAALDSPVGPFTRVGTYSVRNVKVFDQPYQMFTFPPVTARYVRLRLLLNHNGYDNPFEVYDFQLFGSLVPKS</sequence>
<dbReference type="Gene3D" id="2.60.120.260">
    <property type="entry name" value="Galactose-binding domain-like"/>
    <property type="match status" value="1"/>
</dbReference>
<dbReference type="Pfam" id="PF07738">
    <property type="entry name" value="Sad1_UNC"/>
    <property type="match status" value="1"/>
</dbReference>
<feature type="transmembrane region" description="Helical" evidence="1">
    <location>
        <begin position="14"/>
        <end position="35"/>
    </location>
</feature>
<dbReference type="Proteomes" id="UP001168540">
    <property type="component" value="Unassembled WGS sequence"/>
</dbReference>
<evidence type="ECO:0000259" key="2">
    <source>
        <dbReference type="Pfam" id="PF07738"/>
    </source>
</evidence>
<feature type="domain" description="SUN" evidence="2">
    <location>
        <begin position="138"/>
        <end position="213"/>
    </location>
</feature>
<evidence type="ECO:0000256" key="1">
    <source>
        <dbReference type="SAM" id="Phobius"/>
    </source>
</evidence>
<proteinExistence type="predicted"/>
<keyword evidence="1" id="KW-0472">Membrane</keyword>
<dbReference type="RefSeq" id="WP_289829672.1">
    <property type="nucleotide sequence ID" value="NZ_JAUEDK010000013.1"/>
</dbReference>
<comment type="caution">
    <text evidence="3">The sequence shown here is derived from an EMBL/GenBank/DDBJ whole genome shotgun (WGS) entry which is preliminary data.</text>
</comment>
<keyword evidence="1" id="KW-1133">Transmembrane helix</keyword>
<protein>
    <recommendedName>
        <fullName evidence="2">SUN domain-containing protein</fullName>
    </recommendedName>
</protein>
<dbReference type="InterPro" id="IPR012919">
    <property type="entry name" value="SUN_dom"/>
</dbReference>
<keyword evidence="4" id="KW-1185">Reference proteome</keyword>